<reference evidence="3" key="1">
    <citation type="submission" date="2018-02" db="EMBL/GenBank/DDBJ databases">
        <title>Rhizophora mucronata_Transcriptome.</title>
        <authorList>
            <person name="Meera S.P."/>
            <person name="Sreeshan A."/>
            <person name="Augustine A."/>
        </authorList>
    </citation>
    <scope>NUCLEOTIDE SEQUENCE</scope>
    <source>
        <tissue evidence="3">Leaf</tissue>
    </source>
</reference>
<proteinExistence type="predicted"/>
<feature type="region of interest" description="Disordered" evidence="2">
    <location>
        <begin position="1"/>
        <end position="129"/>
    </location>
</feature>
<dbReference type="PANTHER" id="PTHR46554">
    <property type="entry name" value="MEDIATOR OF RNA POLYMERASE II TRANSCRIPTION SUBUNIT 26A-RELATED"/>
    <property type="match status" value="1"/>
</dbReference>
<dbReference type="PANTHER" id="PTHR46554:SF2">
    <property type="entry name" value="TFIIS N-TERMINAL DOMAIN-CONTAINING PROTEIN"/>
    <property type="match status" value="1"/>
</dbReference>
<feature type="compositionally biased region" description="Basic residues" evidence="2">
    <location>
        <begin position="221"/>
        <end position="231"/>
    </location>
</feature>
<organism evidence="3">
    <name type="scientific">Rhizophora mucronata</name>
    <name type="common">Asiatic mangrove</name>
    <dbReference type="NCBI Taxonomy" id="61149"/>
    <lineage>
        <taxon>Eukaryota</taxon>
        <taxon>Viridiplantae</taxon>
        <taxon>Streptophyta</taxon>
        <taxon>Embryophyta</taxon>
        <taxon>Tracheophyta</taxon>
        <taxon>Spermatophyta</taxon>
        <taxon>Magnoliopsida</taxon>
        <taxon>eudicotyledons</taxon>
        <taxon>Gunneridae</taxon>
        <taxon>Pentapetalae</taxon>
        <taxon>rosids</taxon>
        <taxon>fabids</taxon>
        <taxon>Malpighiales</taxon>
        <taxon>Rhizophoraceae</taxon>
        <taxon>Rhizophora</taxon>
    </lineage>
</organism>
<dbReference type="AlphaFoldDB" id="A0A2P2KTT6"/>
<protein>
    <submittedName>
        <fullName evidence="3">Putative mediator of RNA polymerase II transcription subunit 26b</fullName>
    </submittedName>
</protein>
<feature type="coiled-coil region" evidence="1">
    <location>
        <begin position="131"/>
        <end position="198"/>
    </location>
</feature>
<name>A0A2P2KTT6_RHIMU</name>
<keyword evidence="1" id="KW-0175">Coiled coil</keyword>
<evidence type="ECO:0000256" key="1">
    <source>
        <dbReference type="SAM" id="Coils"/>
    </source>
</evidence>
<dbReference type="EMBL" id="GGEC01028650">
    <property type="protein sequence ID" value="MBX09134.1"/>
    <property type="molecule type" value="Transcribed_RNA"/>
</dbReference>
<feature type="compositionally biased region" description="Basic and acidic residues" evidence="2">
    <location>
        <begin position="97"/>
        <end position="109"/>
    </location>
</feature>
<sequence>MAIKGDEGTPESVNPSSVDEEEEGLPSPPLDEGAFFAAQTTSIELSQFFDGMDEDGNPQNGGAFSKNHDDTRKPSTENHNVTKQKPPTTNRSNVLAKDNKSQLVKRQEAAMKPGKPFNADSGPGRPQKQNFEQYASNVSKLQQKLEKAARQRKPSIGDQDTFKRSDEAAVHMKLEATKRKLQERYQQAENAKKKRTIQVMELHDLPKQSLVHRNPQMRPGNHSRHWAHGRR</sequence>
<evidence type="ECO:0000256" key="2">
    <source>
        <dbReference type="SAM" id="MobiDB-lite"/>
    </source>
</evidence>
<evidence type="ECO:0000313" key="3">
    <source>
        <dbReference type="EMBL" id="MBX09134.1"/>
    </source>
</evidence>
<feature type="region of interest" description="Disordered" evidence="2">
    <location>
        <begin position="203"/>
        <end position="231"/>
    </location>
</feature>
<feature type="compositionally biased region" description="Basic and acidic residues" evidence="2">
    <location>
        <begin position="66"/>
        <end position="76"/>
    </location>
</feature>
<accession>A0A2P2KTT6</accession>
<feature type="compositionally biased region" description="Polar residues" evidence="2">
    <location>
        <begin position="77"/>
        <end position="93"/>
    </location>
</feature>